<evidence type="ECO:0000256" key="1">
    <source>
        <dbReference type="ARBA" id="ARBA00023125"/>
    </source>
</evidence>
<dbReference type="Pfam" id="PF13411">
    <property type="entry name" value="MerR_1"/>
    <property type="match status" value="1"/>
</dbReference>
<dbReference type="EMBL" id="QAON01000022">
    <property type="protein sequence ID" value="PTQ87154.1"/>
    <property type="molecule type" value="Genomic_DNA"/>
</dbReference>
<keyword evidence="1" id="KW-0238">DNA-binding</keyword>
<sequence>MKIGELAQATRSTVQTVRYYEKEGLLPEPQRTEGNYRFYGAEHVERLRFIRNCRVLDMTHQEIRTLLQAMDQPTVGCGSVNTLIETHIQHVEIRINELLGLQAQLIALRQRCVGEQPAETCGILHELSTMEAEGTPHRSHVG</sequence>
<protein>
    <submittedName>
        <fullName evidence="3">MerR family transcriptional regulator</fullName>
    </submittedName>
</protein>
<feature type="domain" description="HTH merR-type" evidence="2">
    <location>
        <begin position="1"/>
        <end position="69"/>
    </location>
</feature>
<keyword evidence="4" id="KW-1185">Reference proteome</keyword>
<dbReference type="InterPro" id="IPR000551">
    <property type="entry name" value="MerR-type_HTH_dom"/>
</dbReference>
<name>A0A2T5ITK6_9GAMM</name>
<dbReference type="PANTHER" id="PTHR30204:SF92">
    <property type="entry name" value="HTH-TYPE TRANSCRIPTIONAL REGULATOR ZNTR"/>
    <property type="match status" value="1"/>
</dbReference>
<dbReference type="PANTHER" id="PTHR30204">
    <property type="entry name" value="REDOX-CYCLING DRUG-SENSING TRANSCRIPTIONAL ACTIVATOR SOXR"/>
    <property type="match status" value="1"/>
</dbReference>
<dbReference type="CDD" id="cd04784">
    <property type="entry name" value="HTH_CadR-PbrR"/>
    <property type="match status" value="1"/>
</dbReference>
<evidence type="ECO:0000259" key="2">
    <source>
        <dbReference type="PROSITE" id="PS50937"/>
    </source>
</evidence>
<dbReference type="InterPro" id="IPR047057">
    <property type="entry name" value="MerR_fam"/>
</dbReference>
<dbReference type="PRINTS" id="PR00040">
    <property type="entry name" value="HTHMERR"/>
</dbReference>
<dbReference type="OrthoDB" id="6006at2"/>
<dbReference type="NCBIfam" id="TIGR02047">
    <property type="entry name" value="CadR-PbrR"/>
    <property type="match status" value="1"/>
</dbReference>
<dbReference type="AlphaFoldDB" id="A0A2T5ITK6"/>
<dbReference type="SUPFAM" id="SSF46955">
    <property type="entry name" value="Putative DNA-binding domain"/>
    <property type="match status" value="1"/>
</dbReference>
<dbReference type="SMART" id="SM00422">
    <property type="entry name" value="HTH_MERR"/>
    <property type="match status" value="1"/>
</dbReference>
<dbReference type="InterPro" id="IPR011791">
    <property type="entry name" value="CadR-PbrR"/>
</dbReference>
<proteinExistence type="predicted"/>
<dbReference type="GO" id="GO:0046872">
    <property type="term" value="F:metal ion binding"/>
    <property type="evidence" value="ECO:0007669"/>
    <property type="project" value="InterPro"/>
</dbReference>
<dbReference type="GO" id="GO:0045893">
    <property type="term" value="P:positive regulation of DNA-templated transcription"/>
    <property type="evidence" value="ECO:0007669"/>
    <property type="project" value="InterPro"/>
</dbReference>
<dbReference type="InterPro" id="IPR009061">
    <property type="entry name" value="DNA-bd_dom_put_sf"/>
</dbReference>
<evidence type="ECO:0000313" key="3">
    <source>
        <dbReference type="EMBL" id="PTQ87154.1"/>
    </source>
</evidence>
<evidence type="ECO:0000313" key="4">
    <source>
        <dbReference type="Proteomes" id="UP000244223"/>
    </source>
</evidence>
<organism evidence="3 4">
    <name type="scientific">Agitococcus lubricus</name>
    <dbReference type="NCBI Taxonomy" id="1077255"/>
    <lineage>
        <taxon>Bacteria</taxon>
        <taxon>Pseudomonadati</taxon>
        <taxon>Pseudomonadota</taxon>
        <taxon>Gammaproteobacteria</taxon>
        <taxon>Moraxellales</taxon>
        <taxon>Moraxellaceae</taxon>
        <taxon>Agitococcus</taxon>
    </lineage>
</organism>
<dbReference type="Gene3D" id="1.10.1660.10">
    <property type="match status" value="1"/>
</dbReference>
<gene>
    <name evidence="3" type="ORF">C8N29_12220</name>
</gene>
<dbReference type="Proteomes" id="UP000244223">
    <property type="component" value="Unassembled WGS sequence"/>
</dbReference>
<accession>A0A2T5ITK6</accession>
<dbReference type="GO" id="GO:0003677">
    <property type="term" value="F:DNA binding"/>
    <property type="evidence" value="ECO:0007669"/>
    <property type="project" value="UniProtKB-KW"/>
</dbReference>
<dbReference type="GO" id="GO:0003700">
    <property type="term" value="F:DNA-binding transcription factor activity"/>
    <property type="evidence" value="ECO:0007669"/>
    <property type="project" value="InterPro"/>
</dbReference>
<dbReference type="PROSITE" id="PS50937">
    <property type="entry name" value="HTH_MERR_2"/>
    <property type="match status" value="1"/>
</dbReference>
<comment type="caution">
    <text evidence="3">The sequence shown here is derived from an EMBL/GenBank/DDBJ whole genome shotgun (WGS) entry which is preliminary data.</text>
</comment>
<dbReference type="RefSeq" id="WP_107866891.1">
    <property type="nucleotide sequence ID" value="NZ_QAON01000022.1"/>
</dbReference>
<reference evidence="3 4" key="1">
    <citation type="submission" date="2018-04" db="EMBL/GenBank/DDBJ databases">
        <title>Genomic Encyclopedia of Archaeal and Bacterial Type Strains, Phase II (KMG-II): from individual species to whole genera.</title>
        <authorList>
            <person name="Goeker M."/>
        </authorList>
    </citation>
    <scope>NUCLEOTIDE SEQUENCE [LARGE SCALE GENOMIC DNA]</scope>
    <source>
        <strain evidence="3 4">DSM 5822</strain>
    </source>
</reference>